<dbReference type="OrthoDB" id="10262413at2759"/>
<organism evidence="2 3">
    <name type="scientific">Hypsibius exemplaris</name>
    <name type="common">Freshwater tardigrade</name>
    <dbReference type="NCBI Taxonomy" id="2072580"/>
    <lineage>
        <taxon>Eukaryota</taxon>
        <taxon>Metazoa</taxon>
        <taxon>Ecdysozoa</taxon>
        <taxon>Tardigrada</taxon>
        <taxon>Eutardigrada</taxon>
        <taxon>Parachela</taxon>
        <taxon>Hypsibioidea</taxon>
        <taxon>Hypsibiidae</taxon>
        <taxon>Hypsibius</taxon>
    </lineage>
</organism>
<dbReference type="SUPFAM" id="SSF51735">
    <property type="entry name" value="NAD(P)-binding Rossmann-fold domains"/>
    <property type="match status" value="1"/>
</dbReference>
<reference evidence="3" key="1">
    <citation type="submission" date="2017-01" db="EMBL/GenBank/DDBJ databases">
        <title>Comparative genomics of anhydrobiosis in the tardigrade Hypsibius dujardini.</title>
        <authorList>
            <person name="Yoshida Y."/>
            <person name="Koutsovoulos G."/>
            <person name="Laetsch D."/>
            <person name="Stevens L."/>
            <person name="Kumar S."/>
            <person name="Horikawa D."/>
            <person name="Ishino K."/>
            <person name="Komine S."/>
            <person name="Tomita M."/>
            <person name="Blaxter M."/>
            <person name="Arakawa K."/>
        </authorList>
    </citation>
    <scope>NUCLEOTIDE SEQUENCE [LARGE SCALE GENOMIC DNA]</scope>
    <source>
        <strain evidence="3">Z151</strain>
    </source>
</reference>
<proteinExistence type="predicted"/>
<dbReference type="Gene3D" id="3.40.50.720">
    <property type="entry name" value="NAD(P)-binding Rossmann-like Domain"/>
    <property type="match status" value="1"/>
</dbReference>
<dbReference type="AlphaFoldDB" id="A0A1W0WFM4"/>
<gene>
    <name evidence="2" type="ORF">BV898_11863</name>
</gene>
<accession>A0A1W0WFM4</accession>
<evidence type="ECO:0000256" key="1">
    <source>
        <dbReference type="SAM" id="MobiDB-lite"/>
    </source>
</evidence>
<feature type="region of interest" description="Disordered" evidence="1">
    <location>
        <begin position="164"/>
        <end position="196"/>
    </location>
</feature>
<dbReference type="EMBL" id="MTYJ01000113">
    <property type="protein sequence ID" value="OQV13982.1"/>
    <property type="molecule type" value="Genomic_DNA"/>
</dbReference>
<keyword evidence="2" id="KW-0808">Transferase</keyword>
<feature type="compositionally biased region" description="Acidic residues" evidence="1">
    <location>
        <begin position="171"/>
        <end position="193"/>
    </location>
</feature>
<keyword evidence="2" id="KW-0418">Kinase</keyword>
<dbReference type="GO" id="GO:0016301">
    <property type="term" value="F:kinase activity"/>
    <property type="evidence" value="ECO:0007669"/>
    <property type="project" value="UniProtKB-KW"/>
</dbReference>
<keyword evidence="3" id="KW-1185">Reference proteome</keyword>
<feature type="region of interest" description="Disordered" evidence="1">
    <location>
        <begin position="35"/>
        <end position="62"/>
    </location>
</feature>
<evidence type="ECO:0000313" key="2">
    <source>
        <dbReference type="EMBL" id="OQV13982.1"/>
    </source>
</evidence>
<comment type="caution">
    <text evidence="2">The sequence shown here is derived from an EMBL/GenBank/DDBJ whole genome shotgun (WGS) entry which is preliminary data.</text>
</comment>
<sequence>MVADQEYIEPPPPPKVFISRVDTYFGRILAQHLGRSLPGETGPESEASETKDPLTDPSFLTAPRKDGAFEVSGSWRVPATRPDDHVGYVKSPALQNLVYAEHVRDLTKAVQESAICVLNVHDDDGINGVFEDACTALDIARNYAMESENAKTMILISTTMTWAKTRRPGQEEGEEPPEPPPEEDDENVEGFNEEDYKKRRPHPAYRKFLELEKDFLKAGRDSKGLLTTTIIAAGLIYGCGEDVLHWMLKDAWQGEKVPLIVPGDREKVPGDRKIDPGKNHVPTIHARDLCQVVQNVCDNKLKSKYIFAVDDGKEPLNLRGH</sequence>
<name>A0A1W0WFM4_HYPEX</name>
<dbReference type="InterPro" id="IPR036291">
    <property type="entry name" value="NAD(P)-bd_dom_sf"/>
</dbReference>
<dbReference type="Proteomes" id="UP000192578">
    <property type="component" value="Unassembled WGS sequence"/>
</dbReference>
<protein>
    <submittedName>
        <fullName evidence="2">Adenylate kinase 7</fullName>
    </submittedName>
</protein>
<evidence type="ECO:0000313" key="3">
    <source>
        <dbReference type="Proteomes" id="UP000192578"/>
    </source>
</evidence>